<feature type="transmembrane region" description="Helical" evidence="1">
    <location>
        <begin position="46"/>
        <end position="64"/>
    </location>
</feature>
<keyword evidence="1" id="KW-0812">Transmembrane</keyword>
<evidence type="ECO:0000313" key="2">
    <source>
        <dbReference type="EMBL" id="KAJ7342929.1"/>
    </source>
</evidence>
<organism evidence="2 3">
    <name type="scientific">Mycena albidolilacea</name>
    <dbReference type="NCBI Taxonomy" id="1033008"/>
    <lineage>
        <taxon>Eukaryota</taxon>
        <taxon>Fungi</taxon>
        <taxon>Dikarya</taxon>
        <taxon>Basidiomycota</taxon>
        <taxon>Agaricomycotina</taxon>
        <taxon>Agaricomycetes</taxon>
        <taxon>Agaricomycetidae</taxon>
        <taxon>Agaricales</taxon>
        <taxon>Marasmiineae</taxon>
        <taxon>Mycenaceae</taxon>
        <taxon>Mycena</taxon>
    </lineage>
</organism>
<keyword evidence="1" id="KW-0472">Membrane</keyword>
<protein>
    <submittedName>
        <fullName evidence="2">Uncharacterized protein</fullName>
    </submittedName>
</protein>
<proteinExistence type="predicted"/>
<sequence>MPGMAGEGCTLQCALGQEMQRAALSPCSSSALLPAQLLLGRPRTGILWIILFPTFCVTCVVLGLPDVNAAQLAGEIMVAVVIAMSSDISTTGFNLSKTVTAGLIWIVATATADVSITFTLVWKLTVMNTSLKEPGLAIQMDSTTSTVAVATLVMCSTREVHGSSAFPLPPFIHLNLLYLLVFAAAVPTVFHY</sequence>
<feature type="transmembrane region" description="Helical" evidence="1">
    <location>
        <begin position="76"/>
        <end position="95"/>
    </location>
</feature>
<feature type="transmembrane region" description="Helical" evidence="1">
    <location>
        <begin position="171"/>
        <end position="190"/>
    </location>
</feature>
<feature type="transmembrane region" description="Helical" evidence="1">
    <location>
        <begin position="102"/>
        <end position="122"/>
    </location>
</feature>
<dbReference type="AlphaFoldDB" id="A0AAD7ENJ2"/>
<dbReference type="Proteomes" id="UP001218218">
    <property type="component" value="Unassembled WGS sequence"/>
</dbReference>
<accession>A0AAD7ENJ2</accession>
<gene>
    <name evidence="2" type="ORF">DFH08DRAFT_811262</name>
</gene>
<reference evidence="2" key="1">
    <citation type="submission" date="2023-03" db="EMBL/GenBank/DDBJ databases">
        <title>Massive genome expansion in bonnet fungi (Mycena s.s.) driven by repeated elements and novel gene families across ecological guilds.</title>
        <authorList>
            <consortium name="Lawrence Berkeley National Laboratory"/>
            <person name="Harder C.B."/>
            <person name="Miyauchi S."/>
            <person name="Viragh M."/>
            <person name="Kuo A."/>
            <person name="Thoen E."/>
            <person name="Andreopoulos B."/>
            <person name="Lu D."/>
            <person name="Skrede I."/>
            <person name="Drula E."/>
            <person name="Henrissat B."/>
            <person name="Morin E."/>
            <person name="Kohler A."/>
            <person name="Barry K."/>
            <person name="LaButti K."/>
            <person name="Morin E."/>
            <person name="Salamov A."/>
            <person name="Lipzen A."/>
            <person name="Mereny Z."/>
            <person name="Hegedus B."/>
            <person name="Baldrian P."/>
            <person name="Stursova M."/>
            <person name="Weitz H."/>
            <person name="Taylor A."/>
            <person name="Grigoriev I.V."/>
            <person name="Nagy L.G."/>
            <person name="Martin F."/>
            <person name="Kauserud H."/>
        </authorList>
    </citation>
    <scope>NUCLEOTIDE SEQUENCE</scope>
    <source>
        <strain evidence="2">CBHHK002</strain>
    </source>
</reference>
<name>A0AAD7ENJ2_9AGAR</name>
<keyword evidence="1" id="KW-1133">Transmembrane helix</keyword>
<dbReference type="EMBL" id="JARIHO010000024">
    <property type="protein sequence ID" value="KAJ7342929.1"/>
    <property type="molecule type" value="Genomic_DNA"/>
</dbReference>
<keyword evidence="3" id="KW-1185">Reference proteome</keyword>
<evidence type="ECO:0000313" key="3">
    <source>
        <dbReference type="Proteomes" id="UP001218218"/>
    </source>
</evidence>
<comment type="caution">
    <text evidence="2">The sequence shown here is derived from an EMBL/GenBank/DDBJ whole genome shotgun (WGS) entry which is preliminary data.</text>
</comment>
<evidence type="ECO:0000256" key="1">
    <source>
        <dbReference type="SAM" id="Phobius"/>
    </source>
</evidence>